<evidence type="ECO:0000313" key="2">
    <source>
        <dbReference type="EMBL" id="OGY99503.1"/>
    </source>
</evidence>
<reference evidence="2 3" key="1">
    <citation type="journal article" date="2016" name="Nat. Commun.">
        <title>Thousands of microbial genomes shed light on interconnected biogeochemical processes in an aquifer system.</title>
        <authorList>
            <person name="Anantharaman K."/>
            <person name="Brown C.T."/>
            <person name="Hug L.A."/>
            <person name="Sharon I."/>
            <person name="Castelle C.J."/>
            <person name="Probst A.J."/>
            <person name="Thomas B.C."/>
            <person name="Singh A."/>
            <person name="Wilkins M.J."/>
            <person name="Karaoz U."/>
            <person name="Brodie E.L."/>
            <person name="Williams K.H."/>
            <person name="Hubbard S.S."/>
            <person name="Banfield J.F."/>
        </authorList>
    </citation>
    <scope>NUCLEOTIDE SEQUENCE [LARGE SCALE GENOMIC DNA]</scope>
</reference>
<dbReference type="AlphaFoldDB" id="A0A1G2CDP0"/>
<protein>
    <submittedName>
        <fullName evidence="2">Uncharacterized protein</fullName>
    </submittedName>
</protein>
<feature type="transmembrane region" description="Helical" evidence="1">
    <location>
        <begin position="6"/>
        <end position="24"/>
    </location>
</feature>
<keyword evidence="1" id="KW-0472">Membrane</keyword>
<sequence>MAEHVFFVFLAVLDLLYIDVVLEGRSLHAQRKMQLGGAPSHQHQWSAYIFLFWLVFFVSAIETYVWMIGGSVFDPLLGTHLLVFAGPLSVVLYLLVRPFNGERSLRYHRRLARLSIALVVGLNITGILLIHLRF</sequence>
<evidence type="ECO:0000313" key="3">
    <source>
        <dbReference type="Proteomes" id="UP000178880"/>
    </source>
</evidence>
<proteinExistence type="predicted"/>
<keyword evidence="1" id="KW-1133">Transmembrane helix</keyword>
<organism evidence="2 3">
    <name type="scientific">Candidatus Liptonbacteria bacterium RIFCSPLOWO2_01_FULL_52_25</name>
    <dbReference type="NCBI Taxonomy" id="1798650"/>
    <lineage>
        <taxon>Bacteria</taxon>
        <taxon>Candidatus Liptoniibacteriota</taxon>
    </lineage>
</organism>
<keyword evidence="1" id="KW-0812">Transmembrane</keyword>
<gene>
    <name evidence="2" type="ORF">A2945_01445</name>
</gene>
<dbReference type="EMBL" id="MHLA01000015">
    <property type="protein sequence ID" value="OGY99503.1"/>
    <property type="molecule type" value="Genomic_DNA"/>
</dbReference>
<feature type="transmembrane region" description="Helical" evidence="1">
    <location>
        <begin position="79"/>
        <end position="99"/>
    </location>
</feature>
<comment type="caution">
    <text evidence="2">The sequence shown here is derived from an EMBL/GenBank/DDBJ whole genome shotgun (WGS) entry which is preliminary data.</text>
</comment>
<feature type="transmembrane region" description="Helical" evidence="1">
    <location>
        <begin position="45"/>
        <end position="67"/>
    </location>
</feature>
<evidence type="ECO:0000256" key="1">
    <source>
        <dbReference type="SAM" id="Phobius"/>
    </source>
</evidence>
<accession>A0A1G2CDP0</accession>
<feature type="transmembrane region" description="Helical" evidence="1">
    <location>
        <begin position="111"/>
        <end position="132"/>
    </location>
</feature>
<name>A0A1G2CDP0_9BACT</name>
<dbReference type="Proteomes" id="UP000178880">
    <property type="component" value="Unassembled WGS sequence"/>
</dbReference>